<dbReference type="GO" id="GO:0030288">
    <property type="term" value="C:outer membrane-bounded periplasmic space"/>
    <property type="evidence" value="ECO:0007669"/>
    <property type="project" value="TreeGrafter"/>
</dbReference>
<dbReference type="EMBL" id="CP009248">
    <property type="protein sequence ID" value="APT91571.1"/>
    <property type="molecule type" value="Genomic_DNA"/>
</dbReference>
<dbReference type="SMART" id="SM00646">
    <property type="entry name" value="Ami_3"/>
    <property type="match status" value="1"/>
</dbReference>
<dbReference type="InterPro" id="IPR002477">
    <property type="entry name" value="Peptidoglycan-bd-like"/>
</dbReference>
<accession>A0A1L7D0T7</accession>
<dbReference type="RefSeq" id="WP_075693517.1">
    <property type="nucleotide sequence ID" value="NZ_CP009248.1"/>
</dbReference>
<dbReference type="InterPro" id="IPR036365">
    <property type="entry name" value="PGBD-like_sf"/>
</dbReference>
<keyword evidence="4" id="KW-1185">Reference proteome</keyword>
<evidence type="ECO:0000313" key="4">
    <source>
        <dbReference type="Proteomes" id="UP000185469"/>
    </source>
</evidence>
<dbReference type="Pfam" id="PF01520">
    <property type="entry name" value="Amidase_3"/>
    <property type="match status" value="1"/>
</dbReference>
<organism evidence="3 4">
    <name type="scientific">Corynebacterium sphenisci DSM 44792</name>
    <dbReference type="NCBI Taxonomy" id="1437874"/>
    <lineage>
        <taxon>Bacteria</taxon>
        <taxon>Bacillati</taxon>
        <taxon>Actinomycetota</taxon>
        <taxon>Actinomycetes</taxon>
        <taxon>Mycobacteriales</taxon>
        <taxon>Corynebacteriaceae</taxon>
        <taxon>Corynebacterium</taxon>
    </lineage>
</organism>
<dbReference type="PANTHER" id="PTHR30404:SF0">
    <property type="entry name" value="N-ACETYLMURAMOYL-L-ALANINE AMIDASE AMIC"/>
    <property type="match status" value="1"/>
</dbReference>
<sequence length="394" mass="42746">MVECVRVGDRSPRVAEVRATLARLGMLPGYAGDATQSAPQQWSGDDDLFDPALEQALRAFQQSRGIIADGVIREHTLHVLREASYTLGARVLSYDPLSPLTGDDVGQLQRTLQELGFYTSRVDGHFGPNTDLAVRDYQENYALRVDGICGPVTLRALSYLGCRVTGGSAASFHEREQVRQAGPQLSGKRVVIDPGLGGSRTGLSVAGPYGPISEEEILWDIASRVEGRMVAAGVETILSRPRTGDPSTVERADMANAFGADAVISLRADRYRNAKAHGVATFYYGSHQGASSLVGEQLSGLIQREIVARTNLVDCRTHARTWDVLRLTQMPTVEVAVGYLTSPVDVAILTSPEERDAIAEAIVVAVKRLYMLEDDDLPTGTFSFIELLENEAEE</sequence>
<dbReference type="Gene3D" id="3.40.630.40">
    <property type="entry name" value="Zn-dependent exopeptidases"/>
    <property type="match status" value="1"/>
</dbReference>
<dbReference type="OrthoDB" id="9810670at2"/>
<dbReference type="Proteomes" id="UP000185469">
    <property type="component" value="Chromosome"/>
</dbReference>
<reference evidence="3 4" key="1">
    <citation type="submission" date="2014-08" db="EMBL/GenBank/DDBJ databases">
        <title>Complete genome sequence of Corynebacterium sphenisci CECT 5990(T) (=DSM 44792(T)), isolated from healthy wild penguins.</title>
        <authorList>
            <person name="Ruckert C."/>
            <person name="Albersmeier A."/>
            <person name="Winkler A."/>
            <person name="Kalinowski J."/>
        </authorList>
    </citation>
    <scope>NUCLEOTIDE SEQUENCE [LARGE SCALE GENOMIC DNA]</scope>
    <source>
        <strain evidence="3 4">DSM 44792</strain>
    </source>
</reference>
<dbReference type="Pfam" id="PF01471">
    <property type="entry name" value="PG_binding_1"/>
    <property type="match status" value="2"/>
</dbReference>
<feature type="domain" description="MurNAc-LAA" evidence="2">
    <location>
        <begin position="252"/>
        <end position="367"/>
    </location>
</feature>
<dbReference type="KEGG" id="csph:CSPHI_12060"/>
<dbReference type="InterPro" id="IPR036366">
    <property type="entry name" value="PGBDSf"/>
</dbReference>
<proteinExistence type="predicted"/>
<name>A0A1L7D0T7_9CORY</name>
<dbReference type="PANTHER" id="PTHR30404">
    <property type="entry name" value="N-ACETYLMURAMOYL-L-ALANINE AMIDASE"/>
    <property type="match status" value="1"/>
</dbReference>
<dbReference type="STRING" id="1437874.CSPHI_12060"/>
<gene>
    <name evidence="3" type="ORF">CSPHI_12060</name>
</gene>
<dbReference type="InterPro" id="IPR002508">
    <property type="entry name" value="MurNAc-LAA_cat"/>
</dbReference>
<dbReference type="GO" id="GO:0009253">
    <property type="term" value="P:peptidoglycan catabolic process"/>
    <property type="evidence" value="ECO:0007669"/>
    <property type="project" value="InterPro"/>
</dbReference>
<keyword evidence="1" id="KW-0378">Hydrolase</keyword>
<dbReference type="SUPFAM" id="SSF47090">
    <property type="entry name" value="PGBD-like"/>
    <property type="match status" value="2"/>
</dbReference>
<dbReference type="SUPFAM" id="SSF53187">
    <property type="entry name" value="Zn-dependent exopeptidases"/>
    <property type="match status" value="1"/>
</dbReference>
<dbReference type="Gene3D" id="1.10.101.10">
    <property type="entry name" value="PGBD-like superfamily/PGBD"/>
    <property type="match status" value="2"/>
</dbReference>
<dbReference type="AlphaFoldDB" id="A0A1L7D0T7"/>
<evidence type="ECO:0000259" key="2">
    <source>
        <dbReference type="SMART" id="SM00646"/>
    </source>
</evidence>
<dbReference type="InterPro" id="IPR050695">
    <property type="entry name" value="N-acetylmuramoyl_amidase_3"/>
</dbReference>
<evidence type="ECO:0000313" key="3">
    <source>
        <dbReference type="EMBL" id="APT91571.1"/>
    </source>
</evidence>
<evidence type="ECO:0000256" key="1">
    <source>
        <dbReference type="ARBA" id="ARBA00022801"/>
    </source>
</evidence>
<protein>
    <submittedName>
        <fullName evidence="3">N-acetylmuramoyl-L-alanine amidase</fullName>
    </submittedName>
</protein>
<dbReference type="CDD" id="cd02696">
    <property type="entry name" value="MurNAc-LAA"/>
    <property type="match status" value="1"/>
</dbReference>
<dbReference type="GO" id="GO:0008745">
    <property type="term" value="F:N-acetylmuramoyl-L-alanine amidase activity"/>
    <property type="evidence" value="ECO:0007669"/>
    <property type="project" value="InterPro"/>
</dbReference>